<dbReference type="RefSeq" id="WP_290254605.1">
    <property type="nucleotide sequence ID" value="NZ_JAUGQQ010000005.1"/>
</dbReference>
<dbReference type="Proteomes" id="UP001244787">
    <property type="component" value="Unassembled WGS sequence"/>
</dbReference>
<accession>A0ABT8DIA6</accession>
<dbReference type="EMBL" id="JAUGQQ010000005">
    <property type="protein sequence ID" value="MDN3724514.1"/>
    <property type="molecule type" value="Genomic_DNA"/>
</dbReference>
<dbReference type="InterPro" id="IPR007024">
    <property type="entry name" value="BLUF_domain"/>
</dbReference>
<evidence type="ECO:0000259" key="1">
    <source>
        <dbReference type="PROSITE" id="PS50925"/>
    </source>
</evidence>
<sequence length="132" mass="15443">MEHTICYLSKQAGPLQDSELEALFNFILGKNLTLNITGALLSTNDFFLQILEGKKDTIDEIFSKIRKDKRHRNILTILNQKIENRIFNTYEANFSILKTKEDIVKLNTYLSKYDVENRYPKNIKSLIEPFLL</sequence>
<comment type="caution">
    <text evidence="2">The sequence shown here is derived from an EMBL/GenBank/DDBJ whole genome shotgun (WGS) entry which is preliminary data.</text>
</comment>
<dbReference type="Pfam" id="PF04940">
    <property type="entry name" value="BLUF"/>
    <property type="match status" value="1"/>
</dbReference>
<reference evidence="2 3" key="1">
    <citation type="submission" date="2023-06" db="EMBL/GenBank/DDBJ databases">
        <authorList>
            <person name="Ye Y.-Q."/>
            <person name="Du Z.-J."/>
        </authorList>
    </citation>
    <scope>NUCLEOTIDE SEQUENCE [LARGE SCALE GENOMIC DNA]</scope>
    <source>
        <strain evidence="2 3">SDUM287046</strain>
    </source>
</reference>
<dbReference type="PROSITE" id="PS50925">
    <property type="entry name" value="BLUF"/>
    <property type="match status" value="1"/>
</dbReference>
<name>A0ABT8DIA6_9FLAO</name>
<evidence type="ECO:0000313" key="3">
    <source>
        <dbReference type="Proteomes" id="UP001244787"/>
    </source>
</evidence>
<proteinExistence type="predicted"/>
<organism evidence="2 3">
    <name type="scientific">Aequorivita aurantiaca</name>
    <dbReference type="NCBI Taxonomy" id="3053356"/>
    <lineage>
        <taxon>Bacteria</taxon>
        <taxon>Pseudomonadati</taxon>
        <taxon>Bacteroidota</taxon>
        <taxon>Flavobacteriia</taxon>
        <taxon>Flavobacteriales</taxon>
        <taxon>Flavobacteriaceae</taxon>
        <taxon>Aequorivita</taxon>
    </lineage>
</organism>
<feature type="domain" description="BLUF" evidence="1">
    <location>
        <begin position="2"/>
        <end position="93"/>
    </location>
</feature>
<protein>
    <submittedName>
        <fullName evidence="2">BLUF domain-containing protein</fullName>
    </submittedName>
</protein>
<dbReference type="SMART" id="SM01034">
    <property type="entry name" value="BLUF"/>
    <property type="match status" value="1"/>
</dbReference>
<evidence type="ECO:0000313" key="2">
    <source>
        <dbReference type="EMBL" id="MDN3724514.1"/>
    </source>
</evidence>
<dbReference type="InterPro" id="IPR036046">
    <property type="entry name" value="Acylphosphatase-like_dom_sf"/>
</dbReference>
<dbReference type="Gene3D" id="3.30.70.100">
    <property type="match status" value="1"/>
</dbReference>
<gene>
    <name evidence="2" type="ORF">QRD02_08975</name>
</gene>
<keyword evidence="3" id="KW-1185">Reference proteome</keyword>
<dbReference type="SUPFAM" id="SSF54975">
    <property type="entry name" value="Acylphosphatase/BLUF domain-like"/>
    <property type="match status" value="1"/>
</dbReference>